<dbReference type="InterPro" id="IPR043127">
    <property type="entry name" value="Sec-1-like_dom3a"/>
</dbReference>
<dbReference type="PIRSF" id="PIRSF005715">
    <property type="entry name" value="VPS45_Sec1"/>
    <property type="match status" value="1"/>
</dbReference>
<evidence type="ECO:0000313" key="2">
    <source>
        <dbReference type="EMBL" id="EUD66144.1"/>
    </source>
</evidence>
<dbReference type="EMBL" id="KI965473">
    <property type="protein sequence ID" value="EUD66144.1"/>
    <property type="molecule type" value="Genomic_DNA"/>
</dbReference>
<dbReference type="VEuPathDB" id="PlasmoDB:C922_03339"/>
<dbReference type="Gene3D" id="3.40.50.2060">
    <property type="match status" value="1"/>
</dbReference>
<dbReference type="Gene3D" id="3.40.50.1910">
    <property type="match status" value="1"/>
</dbReference>
<dbReference type="InterPro" id="IPR036045">
    <property type="entry name" value="Sec1-like_sf"/>
</dbReference>
<dbReference type="InterPro" id="IPR001619">
    <property type="entry name" value="Sec1-like"/>
</dbReference>
<dbReference type="GO" id="GO:0016192">
    <property type="term" value="P:vesicle-mediated transport"/>
    <property type="evidence" value="ECO:0007669"/>
    <property type="project" value="InterPro"/>
</dbReference>
<reference evidence="2 3" key="1">
    <citation type="submission" date="2013-02" db="EMBL/GenBank/DDBJ databases">
        <title>The Genome Sequence of Plasmodium inui San Antonio 1.</title>
        <authorList>
            <consortium name="The Broad Institute Genome Sequencing Platform"/>
            <consortium name="The Broad Institute Genome Sequencing Center for Infectious Disease"/>
            <person name="Neafsey D."/>
            <person name="Cheeseman I."/>
            <person name="Volkman S."/>
            <person name="Adams J."/>
            <person name="Walker B."/>
            <person name="Young S.K."/>
            <person name="Zeng Q."/>
            <person name="Gargeya S."/>
            <person name="Fitzgerald M."/>
            <person name="Haas B."/>
            <person name="Abouelleil A."/>
            <person name="Alvarado L."/>
            <person name="Arachchi H.M."/>
            <person name="Berlin A.M."/>
            <person name="Chapman S.B."/>
            <person name="Dewar J."/>
            <person name="Goldberg J."/>
            <person name="Griggs A."/>
            <person name="Gujja S."/>
            <person name="Hansen M."/>
            <person name="Howarth C."/>
            <person name="Imamovic A."/>
            <person name="Larimer J."/>
            <person name="McCowan C."/>
            <person name="Murphy C."/>
            <person name="Neiman D."/>
            <person name="Pearson M."/>
            <person name="Priest M."/>
            <person name="Roberts A."/>
            <person name="Saif S."/>
            <person name="Shea T."/>
            <person name="Sisk P."/>
            <person name="Sykes S."/>
            <person name="Wortman J."/>
            <person name="Nusbaum C."/>
            <person name="Birren B."/>
        </authorList>
    </citation>
    <scope>NUCLEOTIDE SEQUENCE [LARGE SCALE GENOMIC DNA]</scope>
    <source>
        <strain evidence="2 3">San Antonio 1</strain>
    </source>
</reference>
<dbReference type="OrthoDB" id="10251230at2759"/>
<sequence>MSLNIQEQQKNSAISMLNLNEYNDNLSSSGNILYYSHDKIWKILIYDSEGQNILAPLLKVGNLRHHGVTLNLNLHRQRTTIPEVNAVYLVDNKKENIDKIVKDMCNNMYGSYYINFISYVCEENLGYFANECVKNNVASYVSKITDRYLKFVSLSSSTFSLNLPNCFKILHANEDHMIQDVMDRITEGLISFLVTLGIIPIIRVSSNSSYPSKSIAEKLHRKIYELVNLRSTNNYIFNSKTVQRPVLILVDREVDLSVMLQHAWTYQALIHDVFDIKLNKISLRQADESGTSTSNTGNVTKDAPLKNYDIDNVDTFFSTNCNKPFPEVANNISECLNEYNEKMKNLNKNDKGGGLSGGGGVGSTIGGDKITGGLMSAMNILPEMTEHKRLLDMHTNILTELIKNIKDRELDKYYENEFDFESCNEKICIQHMKDILTSPKGTPMDKYRAFLCLYLAKKNMNKQTVDTFLQELKNMRIDISAIYFINQMEKLKTMNIHIHVSTPLTHSNTGTTATFKDQLNTYSNIFIDKGINILQGAKSLLPKRREIKITKLVETLIENKPSSLNDQFVYIDPKTPPSDTTTGSNHAERNYIKQDHVKDYIIFVIGGGNYIEVSALKDLEEKMNKKIIYGTTDFVRPENFVQELNEIGHSFSQ</sequence>
<evidence type="ECO:0000256" key="1">
    <source>
        <dbReference type="ARBA" id="ARBA00009884"/>
    </source>
</evidence>
<comment type="similarity">
    <text evidence="1">Belongs to the STXBP/unc-18/SEC1 family.</text>
</comment>
<protein>
    <recommendedName>
        <fullName evidence="4">Sec1 family protein</fullName>
    </recommendedName>
</protein>
<dbReference type="Pfam" id="PF00995">
    <property type="entry name" value="Sec1"/>
    <property type="match status" value="1"/>
</dbReference>
<gene>
    <name evidence="2" type="ORF">C922_03339</name>
</gene>
<dbReference type="RefSeq" id="XP_008817153.1">
    <property type="nucleotide sequence ID" value="XM_008818931.1"/>
</dbReference>
<evidence type="ECO:0008006" key="4">
    <source>
        <dbReference type="Google" id="ProtNLM"/>
    </source>
</evidence>
<dbReference type="PANTHER" id="PTHR11679">
    <property type="entry name" value="VESICLE PROTEIN SORTING-ASSOCIATED"/>
    <property type="match status" value="1"/>
</dbReference>
<evidence type="ECO:0000313" key="3">
    <source>
        <dbReference type="Proteomes" id="UP000030640"/>
    </source>
</evidence>
<accession>W7AAQ3</accession>
<dbReference type="InterPro" id="IPR043154">
    <property type="entry name" value="Sec-1-like_dom1"/>
</dbReference>
<dbReference type="Gene3D" id="3.90.830.10">
    <property type="entry name" value="Syntaxin Binding Protein 1, Chain A, domain 2"/>
    <property type="match status" value="1"/>
</dbReference>
<dbReference type="SUPFAM" id="SSF56815">
    <property type="entry name" value="Sec1/munc18-like (SM) proteins"/>
    <property type="match status" value="1"/>
</dbReference>
<dbReference type="Proteomes" id="UP000030640">
    <property type="component" value="Unassembled WGS sequence"/>
</dbReference>
<dbReference type="InterPro" id="IPR027482">
    <property type="entry name" value="Sec1-like_dom2"/>
</dbReference>
<proteinExistence type="inferred from homology"/>
<dbReference type="Gene3D" id="1.25.40.60">
    <property type="match status" value="1"/>
</dbReference>
<name>W7AAQ3_9APIC</name>
<keyword evidence="3" id="KW-1185">Reference proteome</keyword>
<organism evidence="2 3">
    <name type="scientific">Plasmodium inui San Antonio 1</name>
    <dbReference type="NCBI Taxonomy" id="1237626"/>
    <lineage>
        <taxon>Eukaryota</taxon>
        <taxon>Sar</taxon>
        <taxon>Alveolata</taxon>
        <taxon>Apicomplexa</taxon>
        <taxon>Aconoidasida</taxon>
        <taxon>Haemosporida</taxon>
        <taxon>Plasmodiidae</taxon>
        <taxon>Plasmodium</taxon>
        <taxon>Plasmodium (Plasmodium)</taxon>
    </lineage>
</organism>
<dbReference type="GeneID" id="20038613"/>
<dbReference type="AlphaFoldDB" id="W7AAQ3"/>